<dbReference type="InterPro" id="IPR037045">
    <property type="entry name" value="S8pro/Inhibitor_I9_sf"/>
</dbReference>
<evidence type="ECO:0000313" key="9">
    <source>
        <dbReference type="EMBL" id="MBB4967174.1"/>
    </source>
</evidence>
<comment type="similarity">
    <text evidence="1 5">Belongs to the peptidase S8 family.</text>
</comment>
<evidence type="ECO:0000256" key="6">
    <source>
        <dbReference type="SAM" id="SignalP"/>
    </source>
</evidence>
<dbReference type="GO" id="GO:0006508">
    <property type="term" value="P:proteolysis"/>
    <property type="evidence" value="ECO:0007669"/>
    <property type="project" value="UniProtKB-KW"/>
</dbReference>
<dbReference type="PROSITE" id="PS00136">
    <property type="entry name" value="SUBTILASE_ASP"/>
    <property type="match status" value="1"/>
</dbReference>
<dbReference type="GO" id="GO:0005615">
    <property type="term" value="C:extracellular space"/>
    <property type="evidence" value="ECO:0007669"/>
    <property type="project" value="TreeGrafter"/>
</dbReference>
<dbReference type="FunFam" id="3.40.50.200:FF:000014">
    <property type="entry name" value="Proteinase K"/>
    <property type="match status" value="1"/>
</dbReference>
<proteinExistence type="inferred from homology"/>
<dbReference type="InterPro" id="IPR000209">
    <property type="entry name" value="Peptidase_S8/S53_dom"/>
</dbReference>
<dbReference type="Pfam" id="PF05922">
    <property type="entry name" value="Inhibitor_I9"/>
    <property type="match status" value="1"/>
</dbReference>
<comment type="caution">
    <text evidence="9">The sequence shown here is derived from an EMBL/GenBank/DDBJ whole genome shotgun (WGS) entry which is preliminary data.</text>
</comment>
<feature type="signal peptide" evidence="6">
    <location>
        <begin position="1"/>
        <end position="24"/>
    </location>
</feature>
<evidence type="ECO:0000259" key="7">
    <source>
        <dbReference type="Pfam" id="PF00082"/>
    </source>
</evidence>
<keyword evidence="4 5" id="KW-0720">Serine protease</keyword>
<dbReference type="Pfam" id="PF00082">
    <property type="entry name" value="Peptidase_S8"/>
    <property type="match status" value="1"/>
</dbReference>
<dbReference type="SUPFAM" id="SSF54897">
    <property type="entry name" value="Protease propeptides/inhibitors"/>
    <property type="match status" value="1"/>
</dbReference>
<dbReference type="InterPro" id="IPR034193">
    <property type="entry name" value="PCSK9_ProteinaseK-like"/>
</dbReference>
<keyword evidence="10" id="KW-1185">Reference proteome</keyword>
<feature type="domain" description="Inhibitor I9" evidence="8">
    <location>
        <begin position="63"/>
        <end position="94"/>
    </location>
</feature>
<evidence type="ECO:0000256" key="2">
    <source>
        <dbReference type="ARBA" id="ARBA00022670"/>
    </source>
</evidence>
<keyword evidence="2 5" id="KW-0645">Protease</keyword>
<evidence type="ECO:0000259" key="8">
    <source>
        <dbReference type="Pfam" id="PF05922"/>
    </source>
</evidence>
<dbReference type="RefSeq" id="WP_184671655.1">
    <property type="nucleotide sequence ID" value="NZ_BAABAI010000020.1"/>
</dbReference>
<dbReference type="EMBL" id="JACHJS010000001">
    <property type="protein sequence ID" value="MBB4967174.1"/>
    <property type="molecule type" value="Genomic_DNA"/>
</dbReference>
<dbReference type="PANTHER" id="PTHR43806:SF11">
    <property type="entry name" value="CEREVISIN-RELATED"/>
    <property type="match status" value="1"/>
</dbReference>
<dbReference type="SUPFAM" id="SSF52743">
    <property type="entry name" value="Subtilisin-like"/>
    <property type="match status" value="1"/>
</dbReference>
<dbReference type="Gene3D" id="3.40.50.200">
    <property type="entry name" value="Peptidase S8/S53 domain"/>
    <property type="match status" value="1"/>
</dbReference>
<reference evidence="9 10" key="1">
    <citation type="submission" date="2020-08" db="EMBL/GenBank/DDBJ databases">
        <title>Sequencing the genomes of 1000 actinobacteria strains.</title>
        <authorList>
            <person name="Klenk H.-P."/>
        </authorList>
    </citation>
    <scope>NUCLEOTIDE SEQUENCE [LARGE SCALE GENOMIC DNA]</scope>
    <source>
        <strain evidence="9 10">DSM 45084</strain>
    </source>
</reference>
<feature type="domain" description="Peptidase S8/S53" evidence="7">
    <location>
        <begin position="127"/>
        <end position="357"/>
    </location>
</feature>
<dbReference type="PRINTS" id="PR00723">
    <property type="entry name" value="SUBTILISIN"/>
</dbReference>
<evidence type="ECO:0000256" key="3">
    <source>
        <dbReference type="ARBA" id="ARBA00022801"/>
    </source>
</evidence>
<dbReference type="CDD" id="cd04077">
    <property type="entry name" value="Peptidases_S8_PCSK9_ProteinaseK_like"/>
    <property type="match status" value="1"/>
</dbReference>
<feature type="active site" description="Charge relay system" evidence="5">
    <location>
        <position position="321"/>
    </location>
</feature>
<evidence type="ECO:0000313" key="10">
    <source>
        <dbReference type="Proteomes" id="UP000542674"/>
    </source>
</evidence>
<evidence type="ECO:0000256" key="1">
    <source>
        <dbReference type="ARBA" id="ARBA00011073"/>
    </source>
</evidence>
<accession>A0A7W7WX83</accession>
<dbReference type="PROSITE" id="PS00137">
    <property type="entry name" value="SUBTILASE_HIS"/>
    <property type="match status" value="1"/>
</dbReference>
<dbReference type="AlphaFoldDB" id="A0A7W7WX83"/>
<dbReference type="InterPro" id="IPR023827">
    <property type="entry name" value="Peptidase_S8_Asp-AS"/>
</dbReference>
<dbReference type="InterPro" id="IPR015500">
    <property type="entry name" value="Peptidase_S8_subtilisin-rel"/>
</dbReference>
<evidence type="ECO:0000256" key="5">
    <source>
        <dbReference type="PROSITE-ProRule" id="PRU01240"/>
    </source>
</evidence>
<dbReference type="InterPro" id="IPR050131">
    <property type="entry name" value="Peptidase_S8_subtilisin-like"/>
</dbReference>
<dbReference type="Gene3D" id="3.30.70.80">
    <property type="entry name" value="Peptidase S8 propeptide/proteinase inhibitor I9"/>
    <property type="match status" value="1"/>
</dbReference>
<gene>
    <name evidence="9" type="ORF">F4559_004533</name>
</gene>
<feature type="chain" id="PRO_5030919808" evidence="6">
    <location>
        <begin position="25"/>
        <end position="369"/>
    </location>
</feature>
<keyword evidence="6" id="KW-0732">Signal</keyword>
<dbReference type="InterPro" id="IPR010259">
    <property type="entry name" value="S8pro/Inhibitor_I9"/>
</dbReference>
<dbReference type="PROSITE" id="PS51892">
    <property type="entry name" value="SUBTILASE"/>
    <property type="match status" value="1"/>
</dbReference>
<evidence type="ECO:0000256" key="4">
    <source>
        <dbReference type="ARBA" id="ARBA00022825"/>
    </source>
</evidence>
<keyword evidence="3 5" id="KW-0378">Hydrolase</keyword>
<dbReference type="GO" id="GO:0004252">
    <property type="term" value="F:serine-type endopeptidase activity"/>
    <property type="evidence" value="ECO:0007669"/>
    <property type="project" value="UniProtKB-UniRule"/>
</dbReference>
<dbReference type="InterPro" id="IPR022398">
    <property type="entry name" value="Peptidase_S8_His-AS"/>
</dbReference>
<feature type="active site" description="Charge relay system" evidence="5">
    <location>
        <position position="169"/>
    </location>
</feature>
<name>A0A7W7WX83_9PSEU</name>
<sequence>MRTLLSGFVGAALVLCAVATPANAEGVVRYADSPDAVPGSYLVKIADGHTVATAGPALALPTFGGYAVRLTPREARRLAADPAVAYVEQDRVVRVGTPVAAGTPWGLDRTDQRALPLDGEYRHVTTGKGVTAYVLDTGIRASHEQFAGRVAPGRDLVEDDDVPQDENGHGTHIAGLVAGRTYGAADGARIAAVRVLDANGTAPYSRVIAGVDWIARNAARPAVANISLGGGPSAALDDAVRGLIASGVTVSVTAGGSGGGVTDTSPARVAEALTSGASTRTDTRAPFSNHGPGVDLYAPGVGITSAWHTSDTATNTVSGTSFATGLVTGVAARHLQAHPRATPAQVHQALVADATPLSSGPLLYRAPTA</sequence>
<dbReference type="InterPro" id="IPR036852">
    <property type="entry name" value="Peptidase_S8/S53_dom_sf"/>
</dbReference>
<organism evidence="9 10">
    <name type="scientific">Saccharothrix violaceirubra</name>
    <dbReference type="NCBI Taxonomy" id="413306"/>
    <lineage>
        <taxon>Bacteria</taxon>
        <taxon>Bacillati</taxon>
        <taxon>Actinomycetota</taxon>
        <taxon>Actinomycetes</taxon>
        <taxon>Pseudonocardiales</taxon>
        <taxon>Pseudonocardiaceae</taxon>
        <taxon>Saccharothrix</taxon>
    </lineage>
</organism>
<protein>
    <submittedName>
        <fullName evidence="9">Subtilisin family serine protease</fullName>
    </submittedName>
</protein>
<dbReference type="Proteomes" id="UP000542674">
    <property type="component" value="Unassembled WGS sequence"/>
</dbReference>
<feature type="active site" description="Charge relay system" evidence="5">
    <location>
        <position position="136"/>
    </location>
</feature>
<dbReference type="PANTHER" id="PTHR43806">
    <property type="entry name" value="PEPTIDASE S8"/>
    <property type="match status" value="1"/>
</dbReference>